<keyword evidence="4" id="KW-1185">Reference proteome</keyword>
<proteinExistence type="predicted"/>
<dbReference type="EMBL" id="VFOM01000002">
    <property type="protein sequence ID" value="TQL46535.1"/>
    <property type="molecule type" value="Genomic_DNA"/>
</dbReference>
<sequence>MTATASASTAIREFAAAVRAALDDLPADDLDELTEGLEADLLEQATDAGADFTLGDPQAYAEELRAAAGLPQRDDRRTKRGEQFYAWLGEIPSTAAGRIRSTRFGSAALDFAVSLRPFWWVLRGWVVFQILARMFTSWEFHFALPPTASGWLLLTSCLVVSIQWGRGRWLFWKWLHGVKILVSIIAVITLPFMGAAAVGTQSSIAHAREDYAMGAEPSSGLRMNGSDVTNIFAYDADGTPLREVQLFDQTGNPLMASYDPGMSWLWAGIDNSGYEFGYVPNERAGRSGWNVFPLDTVDARGLSYDRDGREVIDRSRVTDAPLPFEKARPLSALPEPDDATEGPSESPAPGDETPAAPESTEPDAVPDGSQQLAPAPVG</sequence>
<name>A0A542YEM3_9MICO</name>
<feature type="transmembrane region" description="Helical" evidence="2">
    <location>
        <begin position="177"/>
        <end position="198"/>
    </location>
</feature>
<keyword evidence="2" id="KW-1133">Transmembrane helix</keyword>
<accession>A0A542YEM3</accession>
<feature type="transmembrane region" description="Helical" evidence="2">
    <location>
        <begin position="148"/>
        <end position="165"/>
    </location>
</feature>
<evidence type="ECO:0000313" key="3">
    <source>
        <dbReference type="EMBL" id="TQL46535.1"/>
    </source>
</evidence>
<evidence type="ECO:0000256" key="1">
    <source>
        <dbReference type="SAM" id="MobiDB-lite"/>
    </source>
</evidence>
<keyword evidence="2" id="KW-0812">Transmembrane</keyword>
<keyword evidence="2" id="KW-0472">Membrane</keyword>
<evidence type="ECO:0000256" key="2">
    <source>
        <dbReference type="SAM" id="Phobius"/>
    </source>
</evidence>
<gene>
    <name evidence="3" type="ORF">FB562_2057</name>
</gene>
<dbReference type="AlphaFoldDB" id="A0A542YEM3"/>
<comment type="caution">
    <text evidence="3">The sequence shown here is derived from an EMBL/GenBank/DDBJ whole genome shotgun (WGS) entry which is preliminary data.</text>
</comment>
<dbReference type="RefSeq" id="WP_141881196.1">
    <property type="nucleotide sequence ID" value="NZ_VFOM01000002.1"/>
</dbReference>
<protein>
    <submittedName>
        <fullName evidence="3">Uncharacterized protein</fullName>
    </submittedName>
</protein>
<organism evidence="3 4">
    <name type="scientific">Homoserinimonas aerilata</name>
    <dbReference type="NCBI Taxonomy" id="1162970"/>
    <lineage>
        <taxon>Bacteria</taxon>
        <taxon>Bacillati</taxon>
        <taxon>Actinomycetota</taxon>
        <taxon>Actinomycetes</taxon>
        <taxon>Micrococcales</taxon>
        <taxon>Microbacteriaceae</taxon>
        <taxon>Homoserinimonas</taxon>
    </lineage>
</organism>
<feature type="region of interest" description="Disordered" evidence="1">
    <location>
        <begin position="316"/>
        <end position="378"/>
    </location>
</feature>
<reference evidence="3 4" key="1">
    <citation type="submission" date="2019-06" db="EMBL/GenBank/DDBJ databases">
        <title>Sequencing the genomes of 1000 actinobacteria strains.</title>
        <authorList>
            <person name="Klenk H.-P."/>
        </authorList>
    </citation>
    <scope>NUCLEOTIDE SEQUENCE [LARGE SCALE GENOMIC DNA]</scope>
    <source>
        <strain evidence="3 4">DSM 26477</strain>
    </source>
</reference>
<dbReference type="Proteomes" id="UP000317998">
    <property type="component" value="Unassembled WGS sequence"/>
</dbReference>
<dbReference type="OrthoDB" id="5185521at2"/>
<evidence type="ECO:0000313" key="4">
    <source>
        <dbReference type="Proteomes" id="UP000317998"/>
    </source>
</evidence>